<dbReference type="Proteomes" id="UP001071777">
    <property type="component" value="Unassembled WGS sequence"/>
</dbReference>
<evidence type="ECO:0000313" key="1">
    <source>
        <dbReference type="EMBL" id="KAJ1605732.1"/>
    </source>
</evidence>
<gene>
    <name evidence="1" type="ORF">OJ252_3398</name>
</gene>
<reference evidence="1" key="1">
    <citation type="submission" date="2022-10" db="EMBL/GenBank/DDBJ databases">
        <title>Adaptive evolution leads to modifications in subtelomeric GC content in a zoonotic Cryptosporidium species.</title>
        <authorList>
            <person name="Li J."/>
            <person name="Feng Y."/>
            <person name="Xiao L."/>
        </authorList>
    </citation>
    <scope>NUCLEOTIDE SEQUENCE</scope>
    <source>
        <strain evidence="1">25894</strain>
    </source>
</reference>
<proteinExistence type="predicted"/>
<dbReference type="EMBL" id="JAPCXB010000162">
    <property type="protein sequence ID" value="KAJ1605732.1"/>
    <property type="molecule type" value="Genomic_DNA"/>
</dbReference>
<name>A0ABQ8P2G1_9CRYT</name>
<sequence>MAKLKLQLGTIITGMVISFNSKNVHFLSYSVISALQVNKDMCMYVCRSNFDSITNFMGEFPSYPFSLRADSRGPRTCDGQIRFLEALIHLEWGHYSHSLPTTMVRHADFSDLQQGKIGPKVPNHRTSVTVLAKLWIEKRLGEKTATGYKSELYLNKTQ</sequence>
<organism evidence="1 2">
    <name type="scientific">Cryptosporidium canis</name>
    <dbReference type="NCBI Taxonomy" id="195482"/>
    <lineage>
        <taxon>Eukaryota</taxon>
        <taxon>Sar</taxon>
        <taxon>Alveolata</taxon>
        <taxon>Apicomplexa</taxon>
        <taxon>Conoidasida</taxon>
        <taxon>Coccidia</taxon>
        <taxon>Eucoccidiorida</taxon>
        <taxon>Eimeriorina</taxon>
        <taxon>Cryptosporidiidae</taxon>
        <taxon>Cryptosporidium</taxon>
    </lineage>
</organism>
<comment type="caution">
    <text evidence="1">The sequence shown here is derived from an EMBL/GenBank/DDBJ whole genome shotgun (WGS) entry which is preliminary data.</text>
</comment>
<keyword evidence="2" id="KW-1185">Reference proteome</keyword>
<protein>
    <submittedName>
        <fullName evidence="1">Uncharacterized protein</fullName>
    </submittedName>
</protein>
<accession>A0ABQ8P2G1</accession>
<evidence type="ECO:0000313" key="2">
    <source>
        <dbReference type="Proteomes" id="UP001071777"/>
    </source>
</evidence>